<evidence type="ECO:0000313" key="2">
    <source>
        <dbReference type="Proteomes" id="UP001272242"/>
    </source>
</evidence>
<dbReference type="RefSeq" id="WP_320684663.1">
    <property type="nucleotide sequence ID" value="NZ_JAXBLV010000001.1"/>
</dbReference>
<proteinExistence type="predicted"/>
<reference evidence="2" key="1">
    <citation type="journal article" date="2023" name="Mar. Drugs">
        <title>Gemmata algarum, a Novel Planctomycete Isolated from an Algal Mat, Displays Antimicrobial Activity.</title>
        <authorList>
            <person name="Kumar G."/>
            <person name="Kallscheuer N."/>
            <person name="Kashif M."/>
            <person name="Ahamad S."/>
            <person name="Jagadeeshwari U."/>
            <person name="Pannikurungottu S."/>
            <person name="Haufschild T."/>
            <person name="Kabuu M."/>
            <person name="Sasikala C."/>
            <person name="Jogler C."/>
            <person name="Ramana C."/>
        </authorList>
    </citation>
    <scope>NUCLEOTIDE SEQUENCE [LARGE SCALE GENOMIC DNA]</scope>
    <source>
        <strain evidence="2">JC673</strain>
    </source>
</reference>
<accession>A0ABU5ET16</accession>
<comment type="caution">
    <text evidence="1">The sequence shown here is derived from an EMBL/GenBank/DDBJ whole genome shotgun (WGS) entry which is preliminary data.</text>
</comment>
<dbReference type="Proteomes" id="UP001272242">
    <property type="component" value="Unassembled WGS sequence"/>
</dbReference>
<dbReference type="EMBL" id="JAXBLV010000001">
    <property type="protein sequence ID" value="MDY3557610.1"/>
    <property type="molecule type" value="Genomic_DNA"/>
</dbReference>
<protein>
    <submittedName>
        <fullName evidence="1">Uncharacterized protein</fullName>
    </submittedName>
</protein>
<organism evidence="1 2">
    <name type="scientific">Gemmata algarum</name>
    <dbReference type="NCBI Taxonomy" id="2975278"/>
    <lineage>
        <taxon>Bacteria</taxon>
        <taxon>Pseudomonadati</taxon>
        <taxon>Planctomycetota</taxon>
        <taxon>Planctomycetia</taxon>
        <taxon>Gemmatales</taxon>
        <taxon>Gemmataceae</taxon>
        <taxon>Gemmata</taxon>
    </lineage>
</organism>
<gene>
    <name evidence="1" type="ORF">R5W23_000137</name>
</gene>
<sequence>MPAVFPCLGPVDTYIKKPADSAWRYLGTCERSPEWEATDSFLPVYNDLGGRSLATDYVRDRRQEIVTLTLNRFNWNTYNVLRRGSPQVTNSPIDYTDFQTDHGTLTIGKTDFQLLMTFAFGGTAFSGDPAIPRGRLYYSAIPRRSSESSAGTRTHSVSILFECNGVFDPATRAFPLFTEDGGKFGNFTPE</sequence>
<name>A0ABU5ET16_9BACT</name>
<evidence type="ECO:0000313" key="1">
    <source>
        <dbReference type="EMBL" id="MDY3557610.1"/>
    </source>
</evidence>
<keyword evidence="2" id="KW-1185">Reference proteome</keyword>